<evidence type="ECO:0000256" key="4">
    <source>
        <dbReference type="ARBA" id="ARBA00022692"/>
    </source>
</evidence>
<keyword evidence="4 10" id="KW-0812">Transmembrane</keyword>
<keyword evidence="16" id="KW-1185">Reference proteome</keyword>
<evidence type="ECO:0000256" key="8">
    <source>
        <dbReference type="ARBA" id="ARBA00023170"/>
    </source>
</evidence>
<dbReference type="InterPro" id="IPR036942">
    <property type="entry name" value="Beta-barrel_TonB_sf"/>
</dbReference>
<dbReference type="Proteomes" id="UP000243588">
    <property type="component" value="Unassembled WGS sequence"/>
</dbReference>
<evidence type="ECO:0000256" key="11">
    <source>
        <dbReference type="RuleBase" id="RU003357"/>
    </source>
</evidence>
<keyword evidence="5 12" id="KW-0732">Signal</keyword>
<keyword evidence="3 10" id="KW-1134">Transmembrane beta strand</keyword>
<dbReference type="InterPro" id="IPR012910">
    <property type="entry name" value="Plug_dom"/>
</dbReference>
<comment type="similarity">
    <text evidence="10 11">Belongs to the TonB-dependent receptor family.</text>
</comment>
<dbReference type="InterPro" id="IPR000531">
    <property type="entry name" value="Beta-barrel_TonB"/>
</dbReference>
<evidence type="ECO:0000256" key="3">
    <source>
        <dbReference type="ARBA" id="ARBA00022452"/>
    </source>
</evidence>
<feature type="signal peptide" evidence="12">
    <location>
        <begin position="1"/>
        <end position="20"/>
    </location>
</feature>
<dbReference type="GO" id="GO:0009279">
    <property type="term" value="C:cell outer membrane"/>
    <property type="evidence" value="ECO:0007669"/>
    <property type="project" value="UniProtKB-SubCell"/>
</dbReference>
<dbReference type="GO" id="GO:0044718">
    <property type="term" value="P:siderophore transmembrane transport"/>
    <property type="evidence" value="ECO:0007669"/>
    <property type="project" value="TreeGrafter"/>
</dbReference>
<dbReference type="AlphaFoldDB" id="A0A1G8C5V2"/>
<evidence type="ECO:0000259" key="13">
    <source>
        <dbReference type="Pfam" id="PF00593"/>
    </source>
</evidence>
<feature type="chain" id="PRO_5017457310" evidence="12">
    <location>
        <begin position="21"/>
        <end position="626"/>
    </location>
</feature>
<evidence type="ECO:0000256" key="5">
    <source>
        <dbReference type="ARBA" id="ARBA00022729"/>
    </source>
</evidence>
<evidence type="ECO:0000259" key="14">
    <source>
        <dbReference type="Pfam" id="PF07715"/>
    </source>
</evidence>
<dbReference type="Gene3D" id="2.170.130.10">
    <property type="entry name" value="TonB-dependent receptor, plug domain"/>
    <property type="match status" value="1"/>
</dbReference>
<name>A0A1G8C5V2_9FLAO</name>
<evidence type="ECO:0000256" key="12">
    <source>
        <dbReference type="SAM" id="SignalP"/>
    </source>
</evidence>
<dbReference type="Pfam" id="PF00593">
    <property type="entry name" value="TonB_dep_Rec_b-barrel"/>
    <property type="match status" value="1"/>
</dbReference>
<protein>
    <submittedName>
        <fullName evidence="15">Iron complex outermembrane recepter protein</fullName>
    </submittedName>
</protein>
<dbReference type="CDD" id="cd01347">
    <property type="entry name" value="ligand_gated_channel"/>
    <property type="match status" value="1"/>
</dbReference>
<evidence type="ECO:0000256" key="9">
    <source>
        <dbReference type="ARBA" id="ARBA00023237"/>
    </source>
</evidence>
<dbReference type="EMBL" id="FNDQ01000003">
    <property type="protein sequence ID" value="SDH40718.1"/>
    <property type="molecule type" value="Genomic_DNA"/>
</dbReference>
<dbReference type="PROSITE" id="PS52016">
    <property type="entry name" value="TONB_DEPENDENT_REC_3"/>
    <property type="match status" value="1"/>
</dbReference>
<dbReference type="PANTHER" id="PTHR30069">
    <property type="entry name" value="TONB-DEPENDENT OUTER MEMBRANE RECEPTOR"/>
    <property type="match status" value="1"/>
</dbReference>
<evidence type="ECO:0000256" key="6">
    <source>
        <dbReference type="ARBA" id="ARBA00023077"/>
    </source>
</evidence>
<dbReference type="InterPro" id="IPR037066">
    <property type="entry name" value="Plug_dom_sf"/>
</dbReference>
<dbReference type="Pfam" id="PF07715">
    <property type="entry name" value="Plug"/>
    <property type="match status" value="1"/>
</dbReference>
<dbReference type="Gene3D" id="2.40.170.20">
    <property type="entry name" value="TonB-dependent receptor, beta-barrel domain"/>
    <property type="match status" value="1"/>
</dbReference>
<evidence type="ECO:0000313" key="15">
    <source>
        <dbReference type="EMBL" id="SDH40718.1"/>
    </source>
</evidence>
<dbReference type="SUPFAM" id="SSF56935">
    <property type="entry name" value="Porins"/>
    <property type="match status" value="1"/>
</dbReference>
<dbReference type="RefSeq" id="WP_090405771.1">
    <property type="nucleotide sequence ID" value="NZ_FNDQ01000003.1"/>
</dbReference>
<feature type="domain" description="TonB-dependent receptor plug" evidence="14">
    <location>
        <begin position="54"/>
        <end position="155"/>
    </location>
</feature>
<keyword evidence="8" id="KW-0675">Receptor</keyword>
<evidence type="ECO:0000256" key="1">
    <source>
        <dbReference type="ARBA" id="ARBA00004571"/>
    </source>
</evidence>
<keyword evidence="6 11" id="KW-0798">TonB box</keyword>
<accession>A0A1G8C5V2</accession>
<sequence length="626" mass="70617">MVKRSVILSLMLSAISGVYAQEKTTSEQEITNNIEEIVIYNQRLQLASSLKNRNITILSKEQIKQLPVSSVNELLSYAAGVDLRQRGPFGTQADLSIDGGSFEQNLLLLNGQKLTDPQTGHNALNIPVPLEAIERVEILRGPSARLYGVNSLTGVVNIVTKNPSKDGVFAHVYGGTSFKKDKEDDHGDMFNGRGVQVGGTVLKKKHNHMLFGTHDSGNGYRYNTAFHNNKVFYQGNIVPNENNSIMVLGGYARSSFGANGFYAAPGDKNSKEIVSTTFANFSSKHRLSDKFLLSPSVAYRYNFDDYQYFRHKLDVARSRHYTHAITADVKGQYEVDFGKFNVGAEMRYEEINSTNIGDHSKSNYGFFAEFQREFFNSLDINLGAYVNYNTQYGWQVFPGIDMSYAFNSNWKAVFSAGTSQRLPSFTDLYLNQRPGNVGNPDLDPEKAYQVEGGAKYIKDGFSAEAFVFYRDIDEFIHWVRSDVSQPFEPVNAAKNKTTGVNTTFKYAFGNDVSQWNLGLAYTYLSPKLENRAENKISKYSSEALKHQVVGTINYKYKNFSTAFVNRFNDRLSYKSYWVNDIRVSYTLEKFNFYVDAQNIFNTTYNEAGVVPMPGRWFTLGVKFNGL</sequence>
<dbReference type="InterPro" id="IPR039426">
    <property type="entry name" value="TonB-dep_rcpt-like"/>
</dbReference>
<evidence type="ECO:0000256" key="2">
    <source>
        <dbReference type="ARBA" id="ARBA00022448"/>
    </source>
</evidence>
<evidence type="ECO:0000313" key="16">
    <source>
        <dbReference type="Proteomes" id="UP000243588"/>
    </source>
</evidence>
<evidence type="ECO:0000256" key="10">
    <source>
        <dbReference type="PROSITE-ProRule" id="PRU01360"/>
    </source>
</evidence>
<dbReference type="STRING" id="702745.SAMN05421818_103139"/>
<keyword evidence="9 10" id="KW-0998">Cell outer membrane</keyword>
<evidence type="ECO:0000256" key="7">
    <source>
        <dbReference type="ARBA" id="ARBA00023136"/>
    </source>
</evidence>
<reference evidence="16" key="1">
    <citation type="submission" date="2016-10" db="EMBL/GenBank/DDBJ databases">
        <authorList>
            <person name="Varghese N."/>
            <person name="Submissions S."/>
        </authorList>
    </citation>
    <scope>NUCLEOTIDE SEQUENCE [LARGE SCALE GENOMIC DNA]</scope>
    <source>
        <strain evidence="16">DSM 23313</strain>
    </source>
</reference>
<dbReference type="GO" id="GO:0015344">
    <property type="term" value="F:siderophore uptake transmembrane transporter activity"/>
    <property type="evidence" value="ECO:0007669"/>
    <property type="project" value="TreeGrafter"/>
</dbReference>
<keyword evidence="2 10" id="KW-0813">Transport</keyword>
<comment type="subcellular location">
    <subcellularLocation>
        <location evidence="1 10">Cell outer membrane</location>
        <topology evidence="1 10">Multi-pass membrane protein</topology>
    </subcellularLocation>
</comment>
<gene>
    <name evidence="15" type="ORF">SAMN05421818_103139</name>
</gene>
<proteinExistence type="inferred from homology"/>
<organism evidence="15 16">
    <name type="scientific">Myroides phaeus</name>
    <dbReference type="NCBI Taxonomy" id="702745"/>
    <lineage>
        <taxon>Bacteria</taxon>
        <taxon>Pseudomonadati</taxon>
        <taxon>Bacteroidota</taxon>
        <taxon>Flavobacteriia</taxon>
        <taxon>Flavobacteriales</taxon>
        <taxon>Flavobacteriaceae</taxon>
        <taxon>Myroides</taxon>
    </lineage>
</organism>
<dbReference type="PANTHER" id="PTHR30069:SF29">
    <property type="entry name" value="HEMOGLOBIN AND HEMOGLOBIN-HAPTOGLOBIN-BINDING PROTEIN 1-RELATED"/>
    <property type="match status" value="1"/>
</dbReference>
<feature type="domain" description="TonB-dependent receptor-like beta-barrel" evidence="13">
    <location>
        <begin position="221"/>
        <end position="599"/>
    </location>
</feature>
<keyword evidence="7 10" id="KW-0472">Membrane</keyword>